<evidence type="ECO:0000256" key="1">
    <source>
        <dbReference type="ARBA" id="ARBA00022737"/>
    </source>
</evidence>
<dbReference type="GO" id="GO:0098542">
    <property type="term" value="P:defense response to other organism"/>
    <property type="evidence" value="ECO:0007669"/>
    <property type="project" value="TreeGrafter"/>
</dbReference>
<dbReference type="InterPro" id="IPR036388">
    <property type="entry name" value="WH-like_DNA-bd_sf"/>
</dbReference>
<reference evidence="6" key="1">
    <citation type="journal article" date="2013" name="Nature">
        <title>Draft genome of the wheat A-genome progenitor Triticum urartu.</title>
        <authorList>
            <person name="Ling H.Q."/>
            <person name="Zhao S."/>
            <person name="Liu D."/>
            <person name="Wang J."/>
            <person name="Sun H."/>
            <person name="Zhang C."/>
            <person name="Fan H."/>
            <person name="Li D."/>
            <person name="Dong L."/>
            <person name="Tao Y."/>
            <person name="Gao C."/>
            <person name="Wu H."/>
            <person name="Li Y."/>
            <person name="Cui Y."/>
            <person name="Guo X."/>
            <person name="Zheng S."/>
            <person name="Wang B."/>
            <person name="Yu K."/>
            <person name="Liang Q."/>
            <person name="Yang W."/>
            <person name="Lou X."/>
            <person name="Chen J."/>
            <person name="Feng M."/>
            <person name="Jian J."/>
            <person name="Zhang X."/>
            <person name="Luo G."/>
            <person name="Jiang Y."/>
            <person name="Liu J."/>
            <person name="Wang Z."/>
            <person name="Sha Y."/>
            <person name="Zhang B."/>
            <person name="Wu H."/>
            <person name="Tang D."/>
            <person name="Shen Q."/>
            <person name="Xue P."/>
            <person name="Zou S."/>
            <person name="Wang X."/>
            <person name="Liu X."/>
            <person name="Wang F."/>
            <person name="Yang Y."/>
            <person name="An X."/>
            <person name="Dong Z."/>
            <person name="Zhang K."/>
            <person name="Zhang X."/>
            <person name="Luo M.C."/>
            <person name="Dvorak J."/>
            <person name="Tong Y."/>
            <person name="Wang J."/>
            <person name="Yang H."/>
            <person name="Li Z."/>
            <person name="Wang D."/>
            <person name="Zhang A."/>
            <person name="Wang J."/>
        </authorList>
    </citation>
    <scope>NUCLEOTIDE SEQUENCE</scope>
</reference>
<dbReference type="Gene3D" id="3.40.50.300">
    <property type="entry name" value="P-loop containing nucleotide triphosphate hydrolases"/>
    <property type="match status" value="2"/>
</dbReference>
<evidence type="ECO:0000259" key="4">
    <source>
        <dbReference type="Pfam" id="PF23559"/>
    </source>
</evidence>
<evidence type="ECO:0000313" key="6">
    <source>
        <dbReference type="EMBL" id="EMS60731.1"/>
    </source>
</evidence>
<evidence type="ECO:0000259" key="3">
    <source>
        <dbReference type="Pfam" id="PF00931"/>
    </source>
</evidence>
<dbReference type="Pfam" id="PF00931">
    <property type="entry name" value="NB-ARC"/>
    <property type="match status" value="2"/>
</dbReference>
<proteinExistence type="predicted"/>
<gene>
    <name evidence="6" type="ORF">TRIUR3_28605</name>
</gene>
<feature type="domain" description="NB-ARC" evidence="3">
    <location>
        <begin position="547"/>
        <end position="732"/>
    </location>
</feature>
<organism evidence="6">
    <name type="scientific">Triticum urartu</name>
    <name type="common">Red wild einkorn</name>
    <name type="synonym">Crithodium urartu</name>
    <dbReference type="NCBI Taxonomy" id="4572"/>
    <lineage>
        <taxon>Eukaryota</taxon>
        <taxon>Viridiplantae</taxon>
        <taxon>Streptophyta</taxon>
        <taxon>Embryophyta</taxon>
        <taxon>Tracheophyta</taxon>
        <taxon>Spermatophyta</taxon>
        <taxon>Magnoliopsida</taxon>
        <taxon>Liliopsida</taxon>
        <taxon>Poales</taxon>
        <taxon>Poaceae</taxon>
        <taxon>BOP clade</taxon>
        <taxon>Pooideae</taxon>
        <taxon>Triticodae</taxon>
        <taxon>Triticeae</taxon>
        <taxon>Triticinae</taxon>
        <taxon>Triticum</taxon>
    </lineage>
</organism>
<keyword evidence="1" id="KW-0677">Repeat</keyword>
<feature type="domain" description="Disease resistance protein winged helix" evidence="4">
    <location>
        <begin position="821"/>
        <end position="891"/>
    </location>
</feature>
<name>M7ZM60_TRIUA</name>
<accession>M7ZM60</accession>
<dbReference type="InterPro" id="IPR027417">
    <property type="entry name" value="P-loop_NTPase"/>
</dbReference>
<dbReference type="InterPro" id="IPR002182">
    <property type="entry name" value="NB-ARC"/>
</dbReference>
<feature type="domain" description="Disease resistance R13L4/SHOC-2-like LRR" evidence="5">
    <location>
        <begin position="1082"/>
        <end position="1304"/>
    </location>
</feature>
<evidence type="ECO:0000256" key="2">
    <source>
        <dbReference type="ARBA" id="ARBA00022821"/>
    </source>
</evidence>
<protein>
    <submittedName>
        <fullName evidence="6">Disease resistance protein RPM1</fullName>
    </submittedName>
</protein>
<dbReference type="InterPro" id="IPR032675">
    <property type="entry name" value="LRR_dom_sf"/>
</dbReference>
<feature type="domain" description="Disease resistance R13L4/SHOC-2-like LRR" evidence="5">
    <location>
        <begin position="948"/>
        <end position="1047"/>
    </location>
</feature>
<dbReference type="PANTHER" id="PTHR23155">
    <property type="entry name" value="DISEASE RESISTANCE PROTEIN RP"/>
    <property type="match status" value="1"/>
</dbReference>
<evidence type="ECO:0000259" key="5">
    <source>
        <dbReference type="Pfam" id="PF23598"/>
    </source>
</evidence>
<dbReference type="Gene3D" id="3.80.10.10">
    <property type="entry name" value="Ribonuclease Inhibitor"/>
    <property type="match status" value="2"/>
</dbReference>
<dbReference type="PANTHER" id="PTHR23155:SF1114">
    <property type="entry name" value="OS02G0475500 PROTEIN"/>
    <property type="match status" value="1"/>
</dbReference>
<dbReference type="eggNOG" id="KOG4658">
    <property type="taxonomic scope" value="Eukaryota"/>
</dbReference>
<dbReference type="OMA" id="SIMVEEM"/>
<dbReference type="Gene3D" id="1.10.10.10">
    <property type="entry name" value="Winged helix-like DNA-binding domain superfamily/Winged helix DNA-binding domain"/>
    <property type="match status" value="1"/>
</dbReference>
<dbReference type="Pfam" id="PF23559">
    <property type="entry name" value="WHD_DRP"/>
    <property type="match status" value="1"/>
</dbReference>
<sequence>MARRRCRLPSNGGSVPLVPEIRVPVRGQPSHLKCRQRDCLARRRGKELEEMLKYLVNVERDEASEVVDVGSSEDVKEAGGWVDKIRDTACDIHDCLQDLGPHGVEGLSLQNLWWATLASRHKVAAELKDLVSQVSRLSERKERYQRAGGRMVRRPAVWKEEAWLVVPDIDWRVDLGQLLARPDDSLVVIAVWLMTDPAAPAAGGARAPCLISDIFDDAERFQCRAWVTATHSVSVTDFLRALVRQLLANDSAPASLGALCDTEAMGTEELMKAAEHHLGEKRYLVVIEDVCTRPVWDWIKLFFPNDRNRSRLIVTSRRADVARHCAGRPTRSFMLERVLDDDARVYVSSDQERKLLLLHQLVRTVILAPLLDAAMSSLRHFLERASRRANFASEFLGLSTVFEMWTRLRERYQPSGDALYLSVIRQEHALQQGDSTVDDFYAQSSAIWRQLDSLRSAGCRTCPCCQAVQANLEFHRVYEFLSRLRKEFEPRRAQLFARGRISLMEALSEIRVEETRLRGAGLLEGATASGISVVIQIEPYSEFIGRKKDVAELTRWISENVTEPWPISVYGPSGVGKSTLVRKVVYESPDLSSEIQRRAWITMMQPFNQQDFLRSIISQFQACSSLGRSTQSEINIQNMSEDELVTEISQLAAGDGRSLVIIDRLSAQEEWDQVKSCLWNDGDGGATCTVIVTTTNAAAAHHCSGNSNNMYKLSPLDSAAVRQLFYQTVFQHDGLIELCGPMVDHANHIIEKCDGNLLAIRIVSGLLGTKIRKSTEWEKLLNRLSSMLKDNPDLGIVSAAAKLSYDDLPSHMKYLLQYLSIFPRGRNLMRRRLARAWIAETYCRNARGYDAEEVEKIFNGLVMMSMIHPSKRAEITSGRINGCIVDDVFQQLGVSDAKLRDFIYILDEHPLDTNPTNSKIRHLVITVGWRRHDDERIDEFKKLDLSCARSLTVCGEWKSCFISTRMKLLRVLDLEDTEGLEEHHDLEQIGEFRHLKCLGLRNTGIAHLPNSLGKLLGLEELDIKGTYIAKLPSTVIHLTRLRRLHGGTVAARNARLDFVSEITRDCPGIIQSAASSAFCMCLLCLFKRKKPYGVRVPEKIGELKSVLTLGTIDVAGSRRVMKELQKLTQLQKLGVTGVTKHNTKHLCSTLERLHQLRSLMVDSSDSLSRLDTVCSPPLRLEALKLYGSLGTLPRWIKTLHNLHKLCLRSTLLDGDSVQVIAKLPNLIVLRLLAKSLVAEAMEFGSDAFPKLELLQIDGLENLMSLSFQGGAAPNLEILQIADCNFISEDGLRQFHDLPRIKKVSLDGVLVQKRPPHTSIPQGQAALVLNAGRRMRHTQAHVIRAAFRFKEAARRENSEIQE</sequence>
<dbReference type="GO" id="GO:0043531">
    <property type="term" value="F:ADP binding"/>
    <property type="evidence" value="ECO:0007669"/>
    <property type="project" value="InterPro"/>
</dbReference>
<dbReference type="InterPro" id="IPR058922">
    <property type="entry name" value="WHD_DRP"/>
</dbReference>
<dbReference type="EMBL" id="KD105492">
    <property type="protein sequence ID" value="EMS60731.1"/>
    <property type="molecule type" value="Genomic_DNA"/>
</dbReference>
<feature type="domain" description="NB-ARC" evidence="3">
    <location>
        <begin position="210"/>
        <end position="342"/>
    </location>
</feature>
<dbReference type="SUPFAM" id="SSF52058">
    <property type="entry name" value="L domain-like"/>
    <property type="match status" value="1"/>
</dbReference>
<dbReference type="PRINTS" id="PR00364">
    <property type="entry name" value="DISEASERSIST"/>
</dbReference>
<dbReference type="InterPro" id="IPR044974">
    <property type="entry name" value="Disease_R_plants"/>
</dbReference>
<dbReference type="STRING" id="4572.M7ZM60"/>
<dbReference type="SUPFAM" id="SSF52540">
    <property type="entry name" value="P-loop containing nucleoside triphosphate hydrolases"/>
    <property type="match status" value="2"/>
</dbReference>
<dbReference type="Pfam" id="PF23598">
    <property type="entry name" value="LRR_14"/>
    <property type="match status" value="2"/>
</dbReference>
<keyword evidence="2" id="KW-0611">Plant defense</keyword>
<dbReference type="InterPro" id="IPR055414">
    <property type="entry name" value="LRR_R13L4/SHOC2-like"/>
</dbReference>